<evidence type="ECO:0000256" key="1">
    <source>
        <dbReference type="SAM" id="SignalP"/>
    </source>
</evidence>
<evidence type="ECO:0008006" key="4">
    <source>
        <dbReference type="Google" id="ProtNLM"/>
    </source>
</evidence>
<accession>A0A937RDM2</accession>
<keyword evidence="3" id="KW-1185">Reference proteome</keyword>
<gene>
    <name evidence="2" type="ORF">I7412_24065</name>
</gene>
<dbReference type="Proteomes" id="UP000604475">
    <property type="component" value="Unassembled WGS sequence"/>
</dbReference>
<comment type="caution">
    <text evidence="2">The sequence shown here is derived from an EMBL/GenBank/DDBJ whole genome shotgun (WGS) entry which is preliminary data.</text>
</comment>
<evidence type="ECO:0000313" key="2">
    <source>
        <dbReference type="EMBL" id="MBL7630183.1"/>
    </source>
</evidence>
<organism evidence="2 3">
    <name type="scientific">Frankia nepalensis</name>
    <dbReference type="NCBI Taxonomy" id="1836974"/>
    <lineage>
        <taxon>Bacteria</taxon>
        <taxon>Bacillati</taxon>
        <taxon>Actinomycetota</taxon>
        <taxon>Actinomycetes</taxon>
        <taxon>Frankiales</taxon>
        <taxon>Frankiaceae</taxon>
        <taxon>Frankia</taxon>
    </lineage>
</organism>
<name>A0A937RDM2_9ACTN</name>
<reference evidence="2" key="1">
    <citation type="submission" date="2020-12" db="EMBL/GenBank/DDBJ databases">
        <title>Genomic characterization of non-nitrogen-fixing Frankia strains.</title>
        <authorList>
            <person name="Carlos-Shanley C."/>
            <person name="Guerra T."/>
            <person name="Hahn D."/>
        </authorList>
    </citation>
    <scope>NUCLEOTIDE SEQUENCE</scope>
    <source>
        <strain evidence="2">CN6</strain>
    </source>
</reference>
<dbReference type="AlphaFoldDB" id="A0A937RDM2"/>
<evidence type="ECO:0000313" key="3">
    <source>
        <dbReference type="Proteomes" id="UP000604475"/>
    </source>
</evidence>
<feature type="chain" id="PRO_5038015320" description="ATP/GTP-binding protein" evidence="1">
    <location>
        <begin position="21"/>
        <end position="294"/>
    </location>
</feature>
<keyword evidence="1" id="KW-0732">Signal</keyword>
<sequence length="294" mass="30325">MTTVLASFALVALSAGPARADRPITFFNGGVAGEGEARTDQDRQQLLASVSAGNAGPSPAGGDGVVEPVPSCVWQPSTAVTGTIGQVVPENGQVHEADRVEPDGSTSRLYARICEDGTVTSWQWFALADVPSVRASAVDDVRRRLPLPEPVLSPDLARGLVVNVATWFAAPAGQWTAVTGSAEALGLSVTVTATPVELVFDPGDGAAPVTCAGPGPTFDASGPAPTAAPDCSYVYRDASSAAPNGRFWPASLSIRWSVTWAASDGQEGVLEPLITTTPLEAVVREYQALERNGS</sequence>
<protein>
    <recommendedName>
        <fullName evidence="4">ATP/GTP-binding protein</fullName>
    </recommendedName>
</protein>
<dbReference type="EMBL" id="JAEACQ010000243">
    <property type="protein sequence ID" value="MBL7630183.1"/>
    <property type="molecule type" value="Genomic_DNA"/>
</dbReference>
<dbReference type="RefSeq" id="WP_202999924.1">
    <property type="nucleotide sequence ID" value="NZ_JADWYU010000136.1"/>
</dbReference>
<proteinExistence type="predicted"/>
<feature type="signal peptide" evidence="1">
    <location>
        <begin position="1"/>
        <end position="20"/>
    </location>
</feature>